<dbReference type="GO" id="GO:0032259">
    <property type="term" value="P:methylation"/>
    <property type="evidence" value="ECO:0007669"/>
    <property type="project" value="UniProtKB-KW"/>
</dbReference>
<dbReference type="GO" id="GO:0003677">
    <property type="term" value="F:DNA binding"/>
    <property type="evidence" value="ECO:0007669"/>
    <property type="project" value="InterPro"/>
</dbReference>
<organism evidence="3 4">
    <name type="scientific">Escherichia coli</name>
    <dbReference type="NCBI Taxonomy" id="562"/>
    <lineage>
        <taxon>Bacteria</taxon>
        <taxon>Pseudomonadati</taxon>
        <taxon>Pseudomonadota</taxon>
        <taxon>Gammaproteobacteria</taxon>
        <taxon>Enterobacterales</taxon>
        <taxon>Enterobacteriaceae</taxon>
        <taxon>Escherichia</taxon>
    </lineage>
</organism>
<reference evidence="3 4" key="1">
    <citation type="submission" date="2018-06" db="EMBL/GenBank/DDBJ databases">
        <authorList>
            <consortium name="Pathogen Informatics"/>
            <person name="Doyle S."/>
        </authorList>
    </citation>
    <scope>NUCLEOTIDE SEQUENCE [LARGE SCALE GENOMIC DNA]</scope>
    <source>
        <strain evidence="3 4">NCTC11126</strain>
    </source>
</reference>
<dbReference type="SUPFAM" id="SSF53335">
    <property type="entry name" value="S-adenosyl-L-methionine-dependent methyltransferases"/>
    <property type="match status" value="1"/>
</dbReference>
<name>A0A2X1LHL3_ECOLX</name>
<dbReference type="GO" id="GO:0009007">
    <property type="term" value="F:site-specific DNA-methyltransferase (adenine-specific) activity"/>
    <property type="evidence" value="ECO:0007669"/>
    <property type="project" value="UniProtKB-EC"/>
</dbReference>
<evidence type="ECO:0000313" key="4">
    <source>
        <dbReference type="Proteomes" id="UP000250561"/>
    </source>
</evidence>
<dbReference type="EMBL" id="UARS01000007">
    <property type="protein sequence ID" value="SPW47775.1"/>
    <property type="molecule type" value="Genomic_DNA"/>
</dbReference>
<evidence type="ECO:0000313" key="3">
    <source>
        <dbReference type="EMBL" id="SPW47775.1"/>
    </source>
</evidence>
<dbReference type="InterPro" id="IPR029063">
    <property type="entry name" value="SAM-dependent_MTases_sf"/>
</dbReference>
<proteinExistence type="inferred from homology"/>
<accession>A0A2X1LHL3</accession>
<feature type="domain" description="DNA methylase adenine-specific" evidence="2">
    <location>
        <begin position="8"/>
        <end position="96"/>
    </location>
</feature>
<keyword evidence="3" id="KW-0489">Methyltransferase</keyword>
<dbReference type="Proteomes" id="UP000250561">
    <property type="component" value="Unassembled WGS sequence"/>
</dbReference>
<dbReference type="GO" id="GO:0008170">
    <property type="term" value="F:N-methyltransferase activity"/>
    <property type="evidence" value="ECO:0007669"/>
    <property type="project" value="InterPro"/>
</dbReference>
<dbReference type="AlphaFoldDB" id="A0A2X1LHL3"/>
<dbReference type="Gene3D" id="3.40.50.150">
    <property type="entry name" value="Vaccinia Virus protein VP39"/>
    <property type="match status" value="1"/>
</dbReference>
<evidence type="ECO:0000256" key="1">
    <source>
        <dbReference type="ARBA" id="ARBA00006594"/>
    </source>
</evidence>
<evidence type="ECO:0000259" key="2">
    <source>
        <dbReference type="Pfam" id="PF02384"/>
    </source>
</evidence>
<dbReference type="EC" id="2.1.1.72" evidence="3"/>
<protein>
    <submittedName>
        <fullName evidence="3">Restriction modification enzyme M subunit</fullName>
        <ecNumber evidence="3">2.1.1.72</ecNumber>
    </submittedName>
</protein>
<gene>
    <name evidence="3" type="ORF">NCTC11126_03292</name>
</gene>
<dbReference type="Pfam" id="PF02384">
    <property type="entry name" value="N6_Mtase"/>
    <property type="match status" value="1"/>
</dbReference>
<dbReference type="REBASE" id="435837">
    <property type="entry name" value="M.Eco11126I"/>
</dbReference>
<dbReference type="InterPro" id="IPR003356">
    <property type="entry name" value="DNA_methylase_A-5"/>
</dbReference>
<keyword evidence="3" id="KW-0808">Transferase</keyword>
<sequence length="102" mass="11751">MGCLTPYTGIKTNLLFFTKGQPTKEIWFYEHPYPAGVKNYSKTKPMKFEEFQAEIDWWGNEADGFASRVENEQAWKVSIDDVIARNFNLDIKNPTSGGNRQP</sequence>
<comment type="similarity">
    <text evidence="1">Belongs to the N(4)/N(6)-methyltransferase family.</text>
</comment>